<dbReference type="AlphaFoldDB" id="A0A4Z0LD82"/>
<evidence type="ECO:0000313" key="2">
    <source>
        <dbReference type="EMBL" id="TGD59872.1"/>
    </source>
</evidence>
<gene>
    <name evidence="2" type="ORF">E4635_02780</name>
</gene>
<dbReference type="RefSeq" id="WP_135525078.1">
    <property type="nucleotide sequence ID" value="NZ_SRLH01000001.1"/>
</dbReference>
<protein>
    <submittedName>
        <fullName evidence="2">Uncharacterized protein</fullName>
    </submittedName>
</protein>
<reference evidence="2 3" key="1">
    <citation type="submission" date="2019-04" db="EMBL/GenBank/DDBJ databases">
        <title>Flavobacterium sp. strain DS2-A Genome sequencing and assembly.</title>
        <authorList>
            <person name="Kim I."/>
        </authorList>
    </citation>
    <scope>NUCLEOTIDE SEQUENCE [LARGE SCALE GENOMIC DNA]</scope>
    <source>
        <strain evidence="2 3">DS2-A</strain>
    </source>
</reference>
<keyword evidence="3" id="KW-1185">Reference proteome</keyword>
<feature type="region of interest" description="Disordered" evidence="1">
    <location>
        <begin position="1"/>
        <end position="22"/>
    </location>
</feature>
<feature type="compositionally biased region" description="Acidic residues" evidence="1">
    <location>
        <begin position="65"/>
        <end position="95"/>
    </location>
</feature>
<evidence type="ECO:0000313" key="3">
    <source>
        <dbReference type="Proteomes" id="UP000297407"/>
    </source>
</evidence>
<accession>A0A4Z0LD82</accession>
<feature type="region of interest" description="Disordered" evidence="1">
    <location>
        <begin position="42"/>
        <end position="117"/>
    </location>
</feature>
<organism evidence="2 3">
    <name type="scientific">Flavobacterium humi</name>
    <dbReference type="NCBI Taxonomy" id="2562683"/>
    <lineage>
        <taxon>Bacteria</taxon>
        <taxon>Pseudomonadati</taxon>
        <taxon>Bacteroidota</taxon>
        <taxon>Flavobacteriia</taxon>
        <taxon>Flavobacteriales</taxon>
        <taxon>Flavobacteriaceae</taxon>
        <taxon>Flavobacterium</taxon>
    </lineage>
</organism>
<proteinExistence type="predicted"/>
<comment type="caution">
    <text evidence="2">The sequence shown here is derived from an EMBL/GenBank/DDBJ whole genome shotgun (WGS) entry which is preliminary data.</text>
</comment>
<sequence>MKNVTHRNYGYGNPNFQQKPETDDFEIIVTIGGKQYEFQNEEFLNDSPNRHPEQDRNLEYPLAYDYDDDEDEIDPDDIDDEDEDEDDQDENEEDDLHPRRNLFDQDLLNPFTTDAGL</sequence>
<name>A0A4Z0LD82_9FLAO</name>
<dbReference type="EMBL" id="SRLH01000001">
    <property type="protein sequence ID" value="TGD59872.1"/>
    <property type="molecule type" value="Genomic_DNA"/>
</dbReference>
<feature type="compositionally biased region" description="Basic and acidic residues" evidence="1">
    <location>
        <begin position="48"/>
        <end position="58"/>
    </location>
</feature>
<dbReference type="Proteomes" id="UP000297407">
    <property type="component" value="Unassembled WGS sequence"/>
</dbReference>
<evidence type="ECO:0000256" key="1">
    <source>
        <dbReference type="SAM" id="MobiDB-lite"/>
    </source>
</evidence>